<evidence type="ECO:0000256" key="17">
    <source>
        <dbReference type="SAM" id="Phobius"/>
    </source>
</evidence>
<dbReference type="InterPro" id="IPR018495">
    <property type="entry name" value="Succ_DH_cyt_bsu_CS"/>
</dbReference>
<keyword evidence="14" id="KW-0408">Iron</keyword>
<dbReference type="RefSeq" id="WP_014363579.1">
    <property type="nucleotide sequence ID" value="NC_016929.1"/>
</dbReference>
<comment type="cofactor">
    <cofactor evidence="1">
        <name>heme</name>
        <dbReference type="ChEBI" id="CHEBI:30413"/>
    </cofactor>
</comment>
<protein>
    <recommendedName>
        <fullName evidence="6">Succinate dehydrogenase cytochrome b556 subunit</fullName>
    </recommendedName>
</protein>
<comment type="pathway">
    <text evidence="4">Carbohydrate metabolism; tricarboxylic acid cycle.</text>
</comment>
<dbReference type="InterPro" id="IPR000701">
    <property type="entry name" value="SuccDH_FuR_B_TM-su"/>
</dbReference>
<evidence type="ECO:0000256" key="9">
    <source>
        <dbReference type="ARBA" id="ARBA00022617"/>
    </source>
</evidence>
<gene>
    <name evidence="18" type="ORF">RCA_00625</name>
</gene>
<evidence type="ECO:0000313" key="19">
    <source>
        <dbReference type="Proteomes" id="UP000007878"/>
    </source>
</evidence>
<dbReference type="EMBL" id="CP003304">
    <property type="protein sequence ID" value="AFB20702.1"/>
    <property type="molecule type" value="Genomic_DNA"/>
</dbReference>
<sequence length="124" mass="14402">MTKTKQEIYNKRPISPHLSIYKMQISSTLSILHRITGVALFFAVSILAWWLILSKYDNNYLYLASCYIIKICLVAVSYAWFYHLCNGIRYLFWGIGYCFSIKAVNITGWCVVICSTLLTILLWV</sequence>
<evidence type="ECO:0000256" key="4">
    <source>
        <dbReference type="ARBA" id="ARBA00005163"/>
    </source>
</evidence>
<evidence type="ECO:0000256" key="8">
    <source>
        <dbReference type="ARBA" id="ARBA00022532"/>
    </source>
</evidence>
<keyword evidence="13 17" id="KW-1133">Transmembrane helix</keyword>
<keyword evidence="9" id="KW-0349">Heme</keyword>
<keyword evidence="12" id="KW-0249">Electron transport</keyword>
<evidence type="ECO:0000256" key="3">
    <source>
        <dbReference type="ARBA" id="ARBA00004429"/>
    </source>
</evidence>
<dbReference type="PANTHER" id="PTHR10978:SF5">
    <property type="entry name" value="SUCCINATE DEHYDROGENASE CYTOCHROME B560 SUBUNIT, MITOCHONDRIAL"/>
    <property type="match status" value="1"/>
</dbReference>
<evidence type="ECO:0000256" key="10">
    <source>
        <dbReference type="ARBA" id="ARBA00022692"/>
    </source>
</evidence>
<dbReference type="CDD" id="cd03499">
    <property type="entry name" value="SQR_TypeC_SdhC"/>
    <property type="match status" value="1"/>
</dbReference>
<dbReference type="InterPro" id="IPR014314">
    <property type="entry name" value="Succ_DH_cytb556"/>
</dbReference>
<name>A0ABM5MQZ8_RICCA</name>
<evidence type="ECO:0000256" key="13">
    <source>
        <dbReference type="ARBA" id="ARBA00022989"/>
    </source>
</evidence>
<evidence type="ECO:0000256" key="16">
    <source>
        <dbReference type="ARBA" id="ARBA00025912"/>
    </source>
</evidence>
<evidence type="ECO:0000256" key="15">
    <source>
        <dbReference type="ARBA" id="ARBA00023136"/>
    </source>
</evidence>
<dbReference type="PANTHER" id="PTHR10978">
    <property type="entry name" value="SUCCINATE DEHYDROGENASE CYTOCHROME B560 SUBUNIT"/>
    <property type="match status" value="1"/>
</dbReference>
<comment type="subunit">
    <text evidence="16">Part of an enzyme complex containing four subunits: a flavoprotein, an iron-sulfur protein, plus two membrane-anchoring proteins, SdhC and SdhD. The complex can form homotrimers.</text>
</comment>
<proteinExistence type="inferred from homology"/>
<dbReference type="SUPFAM" id="SSF81343">
    <property type="entry name" value="Fumarate reductase respiratory complex transmembrane subunits"/>
    <property type="match status" value="1"/>
</dbReference>
<keyword evidence="8" id="KW-0816">Tricarboxylic acid cycle</keyword>
<evidence type="ECO:0000256" key="11">
    <source>
        <dbReference type="ARBA" id="ARBA00022723"/>
    </source>
</evidence>
<dbReference type="InterPro" id="IPR034804">
    <property type="entry name" value="SQR/QFR_C/D"/>
</dbReference>
<dbReference type="Gene3D" id="1.20.1300.10">
    <property type="entry name" value="Fumarate reductase/succinate dehydrogenase, transmembrane subunit"/>
    <property type="match status" value="1"/>
</dbReference>
<evidence type="ECO:0000256" key="5">
    <source>
        <dbReference type="ARBA" id="ARBA00007244"/>
    </source>
</evidence>
<feature type="transmembrane region" description="Helical" evidence="17">
    <location>
        <begin position="59"/>
        <end position="82"/>
    </location>
</feature>
<dbReference type="NCBIfam" id="TIGR02970">
    <property type="entry name" value="succ_dehyd_cytB"/>
    <property type="match status" value="1"/>
</dbReference>
<feature type="transmembrane region" description="Helical" evidence="17">
    <location>
        <begin position="31"/>
        <end position="53"/>
    </location>
</feature>
<evidence type="ECO:0000256" key="14">
    <source>
        <dbReference type="ARBA" id="ARBA00023004"/>
    </source>
</evidence>
<comment type="similarity">
    <text evidence="5">Belongs to the cytochrome b560 family.</text>
</comment>
<evidence type="ECO:0000256" key="7">
    <source>
        <dbReference type="ARBA" id="ARBA00022448"/>
    </source>
</evidence>
<accession>A0ABM5MQZ8</accession>
<evidence type="ECO:0000256" key="6">
    <source>
        <dbReference type="ARBA" id="ARBA00020076"/>
    </source>
</evidence>
<reference evidence="19" key="1">
    <citation type="submission" date="2012-02" db="EMBL/GenBank/DDBJ databases">
        <title>Complete genome sequence of Rickettsia parkeri strain Portsmouth.</title>
        <authorList>
            <person name="Johnson S.L."/>
            <person name="Munk A.C."/>
            <person name="Han S."/>
            <person name="Bruce D.C."/>
            <person name="Dasch G.A."/>
        </authorList>
    </citation>
    <scope>NUCLEOTIDE SEQUENCE [LARGE SCALE GENOMIC DNA]</scope>
    <source>
        <strain evidence="19">CA410</strain>
    </source>
</reference>
<dbReference type="Pfam" id="PF01127">
    <property type="entry name" value="Sdh_cyt"/>
    <property type="match status" value="1"/>
</dbReference>
<keyword evidence="19" id="KW-1185">Reference proteome</keyword>
<keyword evidence="7" id="KW-0813">Transport</keyword>
<organism evidence="18 19">
    <name type="scientific">Rickettsia canadensis str. CA410</name>
    <dbReference type="NCBI Taxonomy" id="1105107"/>
    <lineage>
        <taxon>Bacteria</taxon>
        <taxon>Pseudomonadati</taxon>
        <taxon>Pseudomonadota</taxon>
        <taxon>Alphaproteobacteria</taxon>
        <taxon>Rickettsiales</taxon>
        <taxon>Rickettsiaceae</taxon>
        <taxon>Rickettsieae</taxon>
        <taxon>Rickettsia</taxon>
        <taxon>belli group</taxon>
    </lineage>
</organism>
<dbReference type="Proteomes" id="UP000007878">
    <property type="component" value="Chromosome"/>
</dbReference>
<evidence type="ECO:0000256" key="1">
    <source>
        <dbReference type="ARBA" id="ARBA00001971"/>
    </source>
</evidence>
<evidence type="ECO:0000313" key="18">
    <source>
        <dbReference type="EMBL" id="AFB20702.1"/>
    </source>
</evidence>
<keyword evidence="10 17" id="KW-0812">Transmembrane</keyword>
<keyword evidence="15 17" id="KW-0472">Membrane</keyword>
<comment type="subcellular location">
    <subcellularLocation>
        <location evidence="3">Cell inner membrane</location>
        <topology evidence="3">Multi-pass membrane protein</topology>
    </subcellularLocation>
</comment>
<evidence type="ECO:0000256" key="2">
    <source>
        <dbReference type="ARBA" id="ARBA00004050"/>
    </source>
</evidence>
<dbReference type="PROSITE" id="PS01000">
    <property type="entry name" value="SDH_CYT_1"/>
    <property type="match status" value="1"/>
</dbReference>
<evidence type="ECO:0000256" key="12">
    <source>
        <dbReference type="ARBA" id="ARBA00022982"/>
    </source>
</evidence>
<comment type="function">
    <text evidence="2">Membrane-anchoring subunit of succinate dehydrogenase (SDH).</text>
</comment>
<keyword evidence="11" id="KW-0479">Metal-binding</keyword>
<dbReference type="PIRSF" id="PIRSF000178">
    <property type="entry name" value="SDH_cyt_b560"/>
    <property type="match status" value="1"/>
</dbReference>